<dbReference type="SUPFAM" id="SSF53756">
    <property type="entry name" value="UDP-Glycosyltransferase/glycogen phosphorylase"/>
    <property type="match status" value="1"/>
</dbReference>
<name>A0A852ZBB6_9ACTN</name>
<dbReference type="EMBL" id="JACBZH010000001">
    <property type="protein sequence ID" value="NYH89048.1"/>
    <property type="molecule type" value="Genomic_DNA"/>
</dbReference>
<evidence type="ECO:0000313" key="2">
    <source>
        <dbReference type="EMBL" id="NYH89048.1"/>
    </source>
</evidence>
<feature type="region of interest" description="Disordered" evidence="1">
    <location>
        <begin position="1"/>
        <end position="28"/>
    </location>
</feature>
<dbReference type="RefSeq" id="WP_179786851.1">
    <property type="nucleotide sequence ID" value="NZ_BAAARR010000002.1"/>
</dbReference>
<protein>
    <recommendedName>
        <fullName evidence="4">Glycosyl transferase family 2</fullName>
    </recommendedName>
</protein>
<accession>A0A852ZBB6</accession>
<dbReference type="CDD" id="cd00761">
    <property type="entry name" value="Glyco_tranf_GTA_type"/>
    <property type="match status" value="1"/>
</dbReference>
<evidence type="ECO:0000256" key="1">
    <source>
        <dbReference type="SAM" id="MobiDB-lite"/>
    </source>
</evidence>
<keyword evidence="3" id="KW-1185">Reference proteome</keyword>
<dbReference type="AlphaFoldDB" id="A0A852ZBB6"/>
<feature type="compositionally biased region" description="Basic and acidic residues" evidence="1">
    <location>
        <begin position="1"/>
        <end position="17"/>
    </location>
</feature>
<reference evidence="2 3" key="1">
    <citation type="submission" date="2020-07" db="EMBL/GenBank/DDBJ databases">
        <title>Sequencing the genomes of 1000 actinobacteria strains.</title>
        <authorList>
            <person name="Klenk H.-P."/>
        </authorList>
    </citation>
    <scope>NUCLEOTIDE SEQUENCE [LARGE SCALE GENOMIC DNA]</scope>
    <source>
        <strain evidence="2 3">DSM 18448</strain>
    </source>
</reference>
<organism evidence="2 3">
    <name type="scientific">Actinopolymorpha rutila</name>
    <dbReference type="NCBI Taxonomy" id="446787"/>
    <lineage>
        <taxon>Bacteria</taxon>
        <taxon>Bacillati</taxon>
        <taxon>Actinomycetota</taxon>
        <taxon>Actinomycetes</taxon>
        <taxon>Propionibacteriales</taxon>
        <taxon>Actinopolymorphaceae</taxon>
        <taxon>Actinopolymorpha</taxon>
    </lineage>
</organism>
<sequence length="752" mass="81212">MVNNRATDREESPKNAGDRPWVAHSDTRPVDESVVADWTRALRDVRPVVPSKAGPNDGPDVRATGSSAPGVGDLSPGLTVVVRADAGDDVAGLLDALAGQERAADGDPRDVLVVVDGPASPGVIETVRRFTEAGHESAARVVDSARTGMLSARDVGLAAARTTFTCFLDATDRPGPDFCSCLLTAAGPAAVVVAGVAVERADEESRLPTSVAGTLVPTATARRAAARVQDTDVHPGLTAHADVLFFATLVATYDCQLRPAPATGPWPGPGAGEADHPRTDPALDVAVQMELLRRLDVLARGAAPEALALVRGHLDTEVDRLNAHLRAHPDDHAEVVAALDRHDFDHFPYHRLNRGRARALAVAYCFAPYNDTSAVVMAKRVRERQDIVDAVFNAMDGNREQDPTIRRISGPYVENEIATDTPTYFSHWGAIEAYCAAGLERIVELERRKGPYERVYSRAMWPASHFLAAAYKLHNPATTWTAEFSDPAARDVQGQPRVSPLGHSDLLIRAGERIRELGLPVLESDNVLDWCEYLAYALADRLVFTNPNQLDYMLSYTPVPQIAATVREKAVISPHPTLPPAFYAMADQTYSLEPGVAHVGYFGNFYATRGLGDVLTALAELDPATREKLRLHVFTGKADALRAHVAELGIAELVRINPYVRYLAFLNLASKFDCLVVNDALTSDTHARNPYLPSKWSDYAGSGRPVWGLVEEGSPMSTRPLDHLSPVGDVGTAQDVLRKLAAAASESRTPRL</sequence>
<feature type="region of interest" description="Disordered" evidence="1">
    <location>
        <begin position="46"/>
        <end position="70"/>
    </location>
</feature>
<dbReference type="SUPFAM" id="SSF53448">
    <property type="entry name" value="Nucleotide-diphospho-sugar transferases"/>
    <property type="match status" value="1"/>
</dbReference>
<dbReference type="Gene3D" id="3.90.550.10">
    <property type="entry name" value="Spore Coat Polysaccharide Biosynthesis Protein SpsA, Chain A"/>
    <property type="match status" value="1"/>
</dbReference>
<evidence type="ECO:0008006" key="4">
    <source>
        <dbReference type="Google" id="ProtNLM"/>
    </source>
</evidence>
<evidence type="ECO:0000313" key="3">
    <source>
        <dbReference type="Proteomes" id="UP000579605"/>
    </source>
</evidence>
<dbReference type="Proteomes" id="UP000579605">
    <property type="component" value="Unassembled WGS sequence"/>
</dbReference>
<gene>
    <name evidence="2" type="ORF">F4554_001686</name>
</gene>
<dbReference type="InterPro" id="IPR029044">
    <property type="entry name" value="Nucleotide-diphossugar_trans"/>
</dbReference>
<comment type="caution">
    <text evidence="2">The sequence shown here is derived from an EMBL/GenBank/DDBJ whole genome shotgun (WGS) entry which is preliminary data.</text>
</comment>
<proteinExistence type="predicted"/>